<dbReference type="GO" id="GO:0008168">
    <property type="term" value="F:methyltransferase activity"/>
    <property type="evidence" value="ECO:0007669"/>
    <property type="project" value="UniProtKB-KW"/>
</dbReference>
<evidence type="ECO:0000313" key="2">
    <source>
        <dbReference type="EMBL" id="GAA1099081.1"/>
    </source>
</evidence>
<keyword evidence="2" id="KW-0808">Transferase</keyword>
<dbReference type="InterPro" id="IPR013216">
    <property type="entry name" value="Methyltransf_11"/>
</dbReference>
<dbReference type="PANTHER" id="PTHR42912">
    <property type="entry name" value="METHYLTRANSFERASE"/>
    <property type="match status" value="1"/>
</dbReference>
<name>A0ABP4EDB0_9ACTN</name>
<organism evidence="2 3">
    <name type="scientific">Nocardioides dubius</name>
    <dbReference type="NCBI Taxonomy" id="317019"/>
    <lineage>
        <taxon>Bacteria</taxon>
        <taxon>Bacillati</taxon>
        <taxon>Actinomycetota</taxon>
        <taxon>Actinomycetes</taxon>
        <taxon>Propionibacteriales</taxon>
        <taxon>Nocardioidaceae</taxon>
        <taxon>Nocardioides</taxon>
    </lineage>
</organism>
<evidence type="ECO:0000313" key="3">
    <source>
        <dbReference type="Proteomes" id="UP001501581"/>
    </source>
</evidence>
<dbReference type="SUPFAM" id="SSF53335">
    <property type="entry name" value="S-adenosyl-L-methionine-dependent methyltransferases"/>
    <property type="match status" value="1"/>
</dbReference>
<feature type="domain" description="Methyltransferase type 11" evidence="1">
    <location>
        <begin position="43"/>
        <end position="136"/>
    </location>
</feature>
<accession>A0ABP4EDB0</accession>
<dbReference type="EMBL" id="BAAALG010000006">
    <property type="protein sequence ID" value="GAA1099081.1"/>
    <property type="molecule type" value="Genomic_DNA"/>
</dbReference>
<keyword evidence="3" id="KW-1185">Reference proteome</keyword>
<dbReference type="Gene3D" id="3.40.50.150">
    <property type="entry name" value="Vaccinia Virus protein VP39"/>
    <property type="match status" value="1"/>
</dbReference>
<keyword evidence="2" id="KW-0489">Methyltransferase</keyword>
<gene>
    <name evidence="2" type="ORF">GCM10009668_15850</name>
</gene>
<evidence type="ECO:0000259" key="1">
    <source>
        <dbReference type="Pfam" id="PF08241"/>
    </source>
</evidence>
<dbReference type="RefSeq" id="WP_343993109.1">
    <property type="nucleotide sequence ID" value="NZ_BAAALG010000006.1"/>
</dbReference>
<sequence length="225" mass="25469">MVPSPNIWHHTATYEIENRAFDRPRLVESAMRSIAPWAGRTVLDLGCGTGYHLPTWAQEADAVIGVEPHADLLALARRRTKRIERVRTLRGTAQETGLPDSSVDVVHARWAYFFGPGCEPGLTELDRVVRRGGTAFVIDNDPTTSTFGGWFARGYPYVMPERVEAFWSQHGWTRTPITTTWEFDSRADLEAVVGIEFTRDLAQEICRSHAGTTVDYAVNLWHRHY</sequence>
<dbReference type="InterPro" id="IPR029063">
    <property type="entry name" value="SAM-dependent_MTases_sf"/>
</dbReference>
<comment type="caution">
    <text evidence="2">The sequence shown here is derived from an EMBL/GenBank/DDBJ whole genome shotgun (WGS) entry which is preliminary data.</text>
</comment>
<dbReference type="Proteomes" id="UP001501581">
    <property type="component" value="Unassembled WGS sequence"/>
</dbReference>
<reference evidence="3" key="1">
    <citation type="journal article" date="2019" name="Int. J. Syst. Evol. Microbiol.">
        <title>The Global Catalogue of Microorganisms (GCM) 10K type strain sequencing project: providing services to taxonomists for standard genome sequencing and annotation.</title>
        <authorList>
            <consortium name="The Broad Institute Genomics Platform"/>
            <consortium name="The Broad Institute Genome Sequencing Center for Infectious Disease"/>
            <person name="Wu L."/>
            <person name="Ma J."/>
        </authorList>
    </citation>
    <scope>NUCLEOTIDE SEQUENCE [LARGE SCALE GENOMIC DNA]</scope>
    <source>
        <strain evidence="3">JCM 13008</strain>
    </source>
</reference>
<proteinExistence type="predicted"/>
<dbReference type="CDD" id="cd02440">
    <property type="entry name" value="AdoMet_MTases"/>
    <property type="match status" value="1"/>
</dbReference>
<dbReference type="InterPro" id="IPR050508">
    <property type="entry name" value="Methyltransf_Superfamily"/>
</dbReference>
<protein>
    <submittedName>
        <fullName evidence="2">Class I SAM-dependent methyltransferase</fullName>
    </submittedName>
</protein>
<dbReference type="Pfam" id="PF08241">
    <property type="entry name" value="Methyltransf_11"/>
    <property type="match status" value="1"/>
</dbReference>
<dbReference type="GO" id="GO:0032259">
    <property type="term" value="P:methylation"/>
    <property type="evidence" value="ECO:0007669"/>
    <property type="project" value="UniProtKB-KW"/>
</dbReference>